<gene>
    <name evidence="10" type="primary">rfbB</name>
    <name evidence="10" type="ORF">C1H84_14745</name>
</gene>
<dbReference type="GO" id="GO:0008460">
    <property type="term" value="F:dTDP-glucose 4,6-dehydratase activity"/>
    <property type="evidence" value="ECO:0007669"/>
    <property type="project" value="UniProtKB-EC"/>
</dbReference>
<feature type="domain" description="NAD(P)-binding" evidence="9">
    <location>
        <begin position="5"/>
        <end position="300"/>
    </location>
</feature>
<evidence type="ECO:0000256" key="4">
    <source>
        <dbReference type="ARBA" id="ARBA00011990"/>
    </source>
</evidence>
<comment type="cofactor">
    <cofactor evidence="2 8">
        <name>NAD(+)</name>
        <dbReference type="ChEBI" id="CHEBI:57540"/>
    </cofactor>
</comment>
<evidence type="ECO:0000256" key="3">
    <source>
        <dbReference type="ARBA" id="ARBA00008178"/>
    </source>
</evidence>
<dbReference type="InterPro" id="IPR016040">
    <property type="entry name" value="NAD(P)-bd_dom"/>
</dbReference>
<comment type="caution">
    <text evidence="10">The sequence shown here is derived from an EMBL/GenBank/DDBJ whole genome shotgun (WGS) entry which is preliminary data.</text>
</comment>
<dbReference type="Gene3D" id="3.90.25.10">
    <property type="entry name" value="UDP-galactose 4-epimerase, domain 1"/>
    <property type="match status" value="1"/>
</dbReference>
<evidence type="ECO:0000256" key="6">
    <source>
        <dbReference type="ARBA" id="ARBA00023027"/>
    </source>
</evidence>
<protein>
    <recommendedName>
        <fullName evidence="5 8">dTDP-glucose 4,6-dehydratase</fullName>
        <ecNumber evidence="4 8">4.2.1.46</ecNumber>
    </recommendedName>
</protein>
<dbReference type="Pfam" id="PF16363">
    <property type="entry name" value="GDP_Man_Dehyd"/>
    <property type="match status" value="1"/>
</dbReference>
<dbReference type="CDD" id="cd05246">
    <property type="entry name" value="dTDP_GD_SDR_e"/>
    <property type="match status" value="1"/>
</dbReference>
<dbReference type="AlphaFoldDB" id="A0A365YAM6"/>
<dbReference type="RefSeq" id="WP_113607818.1">
    <property type="nucleotide sequence ID" value="NZ_POAF01000007.1"/>
</dbReference>
<dbReference type="InterPro" id="IPR036291">
    <property type="entry name" value="NAD(P)-bd_dom_sf"/>
</dbReference>
<reference evidence="10 11" key="1">
    <citation type="submission" date="2018-01" db="EMBL/GenBank/DDBJ databases">
        <title>Glutamicibacter soli strain NHPC-3 Whole genome sequence and assembly.</title>
        <authorList>
            <person name="Choudhury P."/>
            <person name="Gupta D."/>
            <person name="Sengupta K."/>
            <person name="Jawed A."/>
            <person name="Sultana N."/>
            <person name="Saha P."/>
        </authorList>
    </citation>
    <scope>NUCLEOTIDE SEQUENCE [LARGE SCALE GENOMIC DNA]</scope>
    <source>
        <strain evidence="10 11">NHPC-3</strain>
    </source>
</reference>
<keyword evidence="7 8" id="KW-0456">Lyase</keyword>
<dbReference type="GO" id="GO:0009225">
    <property type="term" value="P:nucleotide-sugar metabolic process"/>
    <property type="evidence" value="ECO:0007669"/>
    <property type="project" value="InterPro"/>
</dbReference>
<keyword evidence="6" id="KW-0520">NAD</keyword>
<evidence type="ECO:0000256" key="5">
    <source>
        <dbReference type="ARBA" id="ARBA00016977"/>
    </source>
</evidence>
<dbReference type="SUPFAM" id="SSF51735">
    <property type="entry name" value="NAD(P)-binding Rossmann-fold domains"/>
    <property type="match status" value="1"/>
</dbReference>
<dbReference type="Proteomes" id="UP000252167">
    <property type="component" value="Unassembled WGS sequence"/>
</dbReference>
<evidence type="ECO:0000313" key="10">
    <source>
        <dbReference type="EMBL" id="RBL99667.1"/>
    </source>
</evidence>
<evidence type="ECO:0000256" key="7">
    <source>
        <dbReference type="ARBA" id="ARBA00023239"/>
    </source>
</evidence>
<evidence type="ECO:0000256" key="2">
    <source>
        <dbReference type="ARBA" id="ARBA00001911"/>
    </source>
</evidence>
<evidence type="ECO:0000256" key="1">
    <source>
        <dbReference type="ARBA" id="ARBA00001539"/>
    </source>
</evidence>
<evidence type="ECO:0000259" key="9">
    <source>
        <dbReference type="Pfam" id="PF16363"/>
    </source>
</evidence>
<accession>A0A365YAM6</accession>
<evidence type="ECO:0000256" key="8">
    <source>
        <dbReference type="RuleBase" id="RU004473"/>
    </source>
</evidence>
<comment type="similarity">
    <text evidence="3 8">Belongs to the NAD(P)-dependent epimerase/dehydratase family. dTDP-glucose dehydratase subfamily.</text>
</comment>
<dbReference type="EC" id="4.2.1.46" evidence="4 8"/>
<sequence length="340" mass="38020">MNRILVTGGAGFIGVNYVHHMIEHSDSAITILDKMTYAANRLSLEGLPGNRVKLVVGDIADAALVDELVAMHGVVVHFAAESHNDNSLHDPGVFVRTNVVGTFELLEAVRRHNVRFHHISTDEVYGDLALDDPQRFTETTPYNPSSPYSSTKASSDLLVRAWVRSFGINATLSNCSNNYGPFQHVEKFIPRQITNVLIGETPKLYGDGTNVRDWIHVRDHSSAVQRIVEKGQAGRTYLIGADGECNNVEVLKMILRLMGEPENAFEHVLDRPGHDLRYAIDSTALRTELGWVPEYTDIERGLAQTIDWYRSNQAWWEPSKANTERRYAQQLRNASQAATA</sequence>
<dbReference type="EMBL" id="POAF01000007">
    <property type="protein sequence ID" value="RBL99667.1"/>
    <property type="molecule type" value="Genomic_DNA"/>
</dbReference>
<dbReference type="PANTHER" id="PTHR43000">
    <property type="entry name" value="DTDP-D-GLUCOSE 4,6-DEHYDRATASE-RELATED"/>
    <property type="match status" value="1"/>
</dbReference>
<evidence type="ECO:0000313" key="11">
    <source>
        <dbReference type="Proteomes" id="UP000252167"/>
    </source>
</evidence>
<organism evidence="10 11">
    <name type="scientific">Glutamicibacter soli</name>
    <dbReference type="NCBI Taxonomy" id="453836"/>
    <lineage>
        <taxon>Bacteria</taxon>
        <taxon>Bacillati</taxon>
        <taxon>Actinomycetota</taxon>
        <taxon>Actinomycetes</taxon>
        <taxon>Micrococcales</taxon>
        <taxon>Micrococcaceae</taxon>
        <taxon>Glutamicibacter</taxon>
    </lineage>
</organism>
<dbReference type="InterPro" id="IPR005888">
    <property type="entry name" value="dTDP_Gluc_deHydtase"/>
</dbReference>
<keyword evidence="11" id="KW-1185">Reference proteome</keyword>
<dbReference type="NCBIfam" id="TIGR01181">
    <property type="entry name" value="dTDP_gluc_dehyt"/>
    <property type="match status" value="1"/>
</dbReference>
<dbReference type="Gene3D" id="3.40.50.720">
    <property type="entry name" value="NAD(P)-binding Rossmann-like Domain"/>
    <property type="match status" value="1"/>
</dbReference>
<comment type="catalytic activity">
    <reaction evidence="1 8">
        <text>dTDP-alpha-D-glucose = dTDP-4-dehydro-6-deoxy-alpha-D-glucose + H2O</text>
        <dbReference type="Rhea" id="RHEA:17221"/>
        <dbReference type="ChEBI" id="CHEBI:15377"/>
        <dbReference type="ChEBI" id="CHEBI:57477"/>
        <dbReference type="ChEBI" id="CHEBI:57649"/>
        <dbReference type="EC" id="4.2.1.46"/>
    </reaction>
</comment>
<proteinExistence type="inferred from homology"/>
<name>A0A365YAM6_9MICC</name>